<dbReference type="RefSeq" id="WP_002365022.1">
    <property type="nucleotide sequence ID" value="NZ_GL454487.1"/>
</dbReference>
<dbReference type="InterPro" id="IPR003777">
    <property type="entry name" value="XdhC_CoxI"/>
</dbReference>
<evidence type="ECO:0000259" key="1">
    <source>
        <dbReference type="Pfam" id="PF02625"/>
    </source>
</evidence>
<feature type="domain" description="XdhC- CoxI" evidence="1">
    <location>
        <begin position="14"/>
        <end position="74"/>
    </location>
</feature>
<name>A0A125W2M3_ENTFL</name>
<evidence type="ECO:0000313" key="3">
    <source>
        <dbReference type="EMBL" id="EFM81662.1"/>
    </source>
</evidence>
<evidence type="ECO:0000313" key="4">
    <source>
        <dbReference type="Proteomes" id="UP000004846"/>
    </source>
</evidence>
<comment type="caution">
    <text evidence="3">The sequence shown here is derived from an EMBL/GenBank/DDBJ whole genome shotgun (WGS) entry which is preliminary data.</text>
</comment>
<dbReference type="PANTHER" id="PTHR30388:SF6">
    <property type="entry name" value="XANTHINE DEHYDROGENASE SUBUNIT A-RELATED"/>
    <property type="match status" value="1"/>
</dbReference>
<dbReference type="Gene3D" id="3.40.50.720">
    <property type="entry name" value="NAD(P)-binding Rossmann-like Domain"/>
    <property type="match status" value="1"/>
</dbReference>
<evidence type="ECO:0000259" key="2">
    <source>
        <dbReference type="Pfam" id="PF13478"/>
    </source>
</evidence>
<organism evidence="3 4">
    <name type="scientific">Enterococcus faecalis TX4248</name>
    <dbReference type="NCBI Taxonomy" id="749495"/>
    <lineage>
        <taxon>Bacteria</taxon>
        <taxon>Bacillati</taxon>
        <taxon>Bacillota</taxon>
        <taxon>Bacilli</taxon>
        <taxon>Lactobacillales</taxon>
        <taxon>Enterococcaceae</taxon>
        <taxon>Enterococcus</taxon>
    </lineage>
</organism>
<dbReference type="HOGENOM" id="CLU_041115_1_1_9"/>
<accession>A0A125W2M3</accession>
<dbReference type="EMBL" id="AEBR01000102">
    <property type="protein sequence ID" value="EFM81662.1"/>
    <property type="molecule type" value="Genomic_DNA"/>
</dbReference>
<gene>
    <name evidence="3" type="ORF">HMPREF9498_02804</name>
</gene>
<feature type="domain" description="XdhC Rossmann" evidence="2">
    <location>
        <begin position="187"/>
        <end position="329"/>
    </location>
</feature>
<dbReference type="PANTHER" id="PTHR30388">
    <property type="entry name" value="ALDEHYDE OXIDOREDUCTASE MOLYBDENUM COFACTOR ASSEMBLY PROTEIN"/>
    <property type="match status" value="1"/>
</dbReference>
<dbReference type="Pfam" id="PF13478">
    <property type="entry name" value="XdhC_C"/>
    <property type="match status" value="1"/>
</dbReference>
<dbReference type="Proteomes" id="UP000004846">
    <property type="component" value="Unassembled WGS sequence"/>
</dbReference>
<sequence>MREVFQRLKQAILEKQDTMLLTIGTSSGSTPRSQGARMLVSAEGRIAGTVGGGAVEFQAEQVAKKLLIEKENAQRQFILAPNNIADLGMVCGGNVTIFFHYLSWETPFLKELCESIETHFQNNQQGWLMTELDQNNLGKVSFYSETGELIGSTSWEGELSLLPKGIHCEQKEDIIFLTEAILQVGKVYIFGSGHVARALVPILNYLSFYCVVVDDRPEFLTAQAFPQAEELRVIPLENLAAFIEITADDYGIVITRGHNFDFIVAKQLLETPTKYIGVMGSKHKIASQVRRLKEVGYTMTEIERIFMPIGLDIAAETPEELAISIAGELIQQRYQ</sequence>
<reference evidence="3 4" key="1">
    <citation type="submission" date="2010-07" db="EMBL/GenBank/DDBJ databases">
        <authorList>
            <person name="Sid Ahmed O."/>
        </authorList>
    </citation>
    <scope>NUCLEOTIDE SEQUENCE [LARGE SCALE GENOMIC DNA]</scope>
    <source>
        <strain evidence="3 4">TX4248</strain>
    </source>
</reference>
<dbReference type="Pfam" id="PF02625">
    <property type="entry name" value="XdhC_CoxI"/>
    <property type="match status" value="1"/>
</dbReference>
<dbReference type="AlphaFoldDB" id="A0A125W2M3"/>
<proteinExistence type="predicted"/>
<dbReference type="InterPro" id="IPR027051">
    <property type="entry name" value="XdhC_Rossmann_dom"/>
</dbReference>
<protein>
    <submittedName>
        <fullName evidence="3">Putative xanthine dehydrogenase accessory factor</fullName>
    </submittedName>
</protein>
<dbReference type="InterPro" id="IPR052698">
    <property type="entry name" value="MoCofactor_Util/Proc"/>
</dbReference>